<comment type="caution">
    <text evidence="1">The sequence shown here is derived from an EMBL/GenBank/DDBJ whole genome shotgun (WGS) entry which is preliminary data.</text>
</comment>
<proteinExistence type="predicted"/>
<dbReference type="Pfam" id="PF08761">
    <property type="entry name" value="dUTPase_2"/>
    <property type="match status" value="1"/>
</dbReference>
<dbReference type="AlphaFoldDB" id="A0AB73BX04"/>
<dbReference type="InterPro" id="IPR014871">
    <property type="entry name" value="dUTPase/dCTP_pyrophosphatase"/>
</dbReference>
<dbReference type="Proteomes" id="UP000027473">
    <property type="component" value="Unassembled WGS sequence"/>
</dbReference>
<reference evidence="1 2" key="1">
    <citation type="submission" date="2014-01" db="EMBL/GenBank/DDBJ databases">
        <title>Comparative genomics of Fusobacterium necrophorum wild isolates.</title>
        <authorList>
            <person name="Kittichotirat W."/>
            <person name="Bumgarner R.E."/>
            <person name="Lawrence P."/>
        </authorList>
    </citation>
    <scope>NUCLEOTIDE SEQUENCE [LARGE SCALE GENOMIC DNA]</scope>
    <source>
        <strain evidence="1 2">BL</strain>
    </source>
</reference>
<evidence type="ECO:0000313" key="1">
    <source>
        <dbReference type="EMBL" id="KDE63785.1"/>
    </source>
</evidence>
<dbReference type="CDD" id="cd11527">
    <property type="entry name" value="NTP-PPase_dUTPase"/>
    <property type="match status" value="1"/>
</dbReference>
<protein>
    <submittedName>
        <fullName evidence="1">Uncharacterized protein</fullName>
    </submittedName>
</protein>
<dbReference type="EMBL" id="JAAC01000062">
    <property type="protein sequence ID" value="KDE63785.1"/>
    <property type="molecule type" value="Genomic_DNA"/>
</dbReference>
<sequence length="171" mass="20577">MKYRFNVERYRRMMEALDAIPYDCAMYFDGMEFTFEENKYFATAGSFRVHRDWCDIIKDESEDRLKEIWDRQKKFDNIVFANAGVTREGTTLHRKVALVAEVGEMFNENPDFKCWKKHKNTEVTDALKEEFADVLHFLISLGIDVFKDEQEMFEWYCKKNNKNLLRQRSGY</sequence>
<dbReference type="Gene3D" id="1.10.4010.10">
    <property type="entry name" value="Type II deoxyuridine triphosphatase"/>
    <property type="match status" value="1"/>
</dbReference>
<accession>A0AB73BX04</accession>
<dbReference type="RefSeq" id="WP_226929742.1">
    <property type="nucleotide sequence ID" value="NZ_JAAC01000062.1"/>
</dbReference>
<dbReference type="SUPFAM" id="SSF101386">
    <property type="entry name" value="all-alpha NTP pyrophosphatases"/>
    <property type="match status" value="1"/>
</dbReference>
<gene>
    <name evidence="1" type="ORF">FUSO3_04445</name>
</gene>
<evidence type="ECO:0000313" key="2">
    <source>
        <dbReference type="Proteomes" id="UP000027473"/>
    </source>
</evidence>
<organism evidence="1 2">
    <name type="scientific">Fusobacterium necrophorum BL</name>
    <dbReference type="NCBI Taxonomy" id="1441732"/>
    <lineage>
        <taxon>Bacteria</taxon>
        <taxon>Fusobacteriati</taxon>
        <taxon>Fusobacteriota</taxon>
        <taxon>Fusobacteriia</taxon>
        <taxon>Fusobacteriales</taxon>
        <taxon>Fusobacteriaceae</taxon>
        <taxon>Fusobacterium</taxon>
    </lineage>
</organism>
<name>A0AB73BX04_9FUSO</name>